<dbReference type="GO" id="GO:0005681">
    <property type="term" value="C:spliceosomal complex"/>
    <property type="evidence" value="ECO:0007669"/>
    <property type="project" value="TreeGrafter"/>
</dbReference>
<dbReference type="InterPro" id="IPR026822">
    <property type="entry name" value="Spp2/MOS2_G-patch"/>
</dbReference>
<keyword evidence="6" id="KW-1185">Reference proteome</keyword>
<dbReference type="SMR" id="A0A482WV96"/>
<accession>A0A482WV96</accession>
<feature type="domain" description="G-patch" evidence="4">
    <location>
        <begin position="167"/>
        <end position="199"/>
    </location>
</feature>
<comment type="subcellular location">
    <subcellularLocation>
        <location evidence="1">Nucleus</location>
    </subcellularLocation>
</comment>
<dbReference type="STRING" id="195883.A0A482WV96"/>
<dbReference type="InterPro" id="IPR000467">
    <property type="entry name" value="G_patch_dom"/>
</dbReference>
<dbReference type="AlphaFoldDB" id="A0A482WV96"/>
<protein>
    <recommendedName>
        <fullName evidence="4">G-patch domain-containing protein</fullName>
    </recommendedName>
</protein>
<dbReference type="EMBL" id="QKKF02024593">
    <property type="protein sequence ID" value="RZF37378.1"/>
    <property type="molecule type" value="Genomic_DNA"/>
</dbReference>
<evidence type="ECO:0000313" key="5">
    <source>
        <dbReference type="EMBL" id="RZF37378.1"/>
    </source>
</evidence>
<keyword evidence="2" id="KW-0539">Nucleus</keyword>
<dbReference type="PROSITE" id="PS50174">
    <property type="entry name" value="G_PATCH"/>
    <property type="match status" value="1"/>
</dbReference>
<dbReference type="Proteomes" id="UP000291343">
    <property type="component" value="Unassembled WGS sequence"/>
</dbReference>
<dbReference type="SMART" id="SM00443">
    <property type="entry name" value="G_patch"/>
    <property type="match status" value="1"/>
</dbReference>
<comment type="caution">
    <text evidence="5">The sequence shown here is derived from an EMBL/GenBank/DDBJ whole genome shotgun (WGS) entry which is preliminary data.</text>
</comment>
<evidence type="ECO:0000256" key="3">
    <source>
        <dbReference type="SAM" id="MobiDB-lite"/>
    </source>
</evidence>
<name>A0A482WV96_LAOST</name>
<feature type="region of interest" description="Disordered" evidence="3">
    <location>
        <begin position="300"/>
        <end position="568"/>
    </location>
</feature>
<evidence type="ECO:0000256" key="1">
    <source>
        <dbReference type="ARBA" id="ARBA00004123"/>
    </source>
</evidence>
<dbReference type="PANTHER" id="PTHR15818:SF2">
    <property type="entry name" value="G-PATCH DOMAIN AND KOW MOTIFS-CONTAINING PROTEIN"/>
    <property type="match status" value="1"/>
</dbReference>
<dbReference type="CDD" id="cd13152">
    <property type="entry name" value="KOW_GPKOW_A"/>
    <property type="match status" value="1"/>
</dbReference>
<feature type="region of interest" description="Disordered" evidence="3">
    <location>
        <begin position="79"/>
        <end position="118"/>
    </location>
</feature>
<organism evidence="5 6">
    <name type="scientific">Laodelphax striatellus</name>
    <name type="common">Small brown planthopper</name>
    <name type="synonym">Delphax striatella</name>
    <dbReference type="NCBI Taxonomy" id="195883"/>
    <lineage>
        <taxon>Eukaryota</taxon>
        <taxon>Metazoa</taxon>
        <taxon>Ecdysozoa</taxon>
        <taxon>Arthropoda</taxon>
        <taxon>Hexapoda</taxon>
        <taxon>Insecta</taxon>
        <taxon>Pterygota</taxon>
        <taxon>Neoptera</taxon>
        <taxon>Paraneoptera</taxon>
        <taxon>Hemiptera</taxon>
        <taxon>Auchenorrhyncha</taxon>
        <taxon>Fulgoroidea</taxon>
        <taxon>Delphacidae</taxon>
        <taxon>Criomorphinae</taxon>
        <taxon>Laodelphax</taxon>
    </lineage>
</organism>
<sequence>MEKQEKKTISFGFSKLQKAPVIGNKVPPKKDDVVQFIDCLENKSIKVKNEEPKKSVLVIPLNRPDSHSIVQSRIVRRQLKATDSAETNDASVSENLSKTQTSTSNDASSTVENAPENLDQLAAKEILEDLKKSEEKKEEKSTFSVPLVSAPVSEKESTLDDYDNIPIAEFGMAMLRGMGWKPGKGIGKNEQLVTAKPPVLRPKGLGLGADKVIQPEKTSETKEEALKLVKGSYIRIIAGSHKDLFGEIMGFDEETGRLIAKMAISGSVLTFNEFMVKAVSKDEYNKNSKVLNVKKYEEFKEKENAGENPNDIIESMKNKGSKSDANVSSSRYNSDKTQKSKFDDRDDPRYDRRDRYKEARNRNDRRRSNSHSEDESNSRKTHVKDRRYERRRYSSESDVDNDPKRQKYSKSDRSSNVEVKKQNWKTKGNRSDTSSEDSEYEKQKRRRGKRSSSVSDEDNERSKKKKHKNSHQSLEGKRKKKSRETSSEEEEEEDNYHRRRKSDKELVKKSSKSYREDSSYSKDRKKSKKSSRKYSSSNSSSSSEENDRSSKKSKKRHKKKHRRSRSRS</sequence>
<gene>
    <name evidence="5" type="ORF">LSTR_LSTR009729</name>
</gene>
<feature type="compositionally biased region" description="Basic and acidic residues" evidence="3">
    <location>
        <begin position="502"/>
        <end position="522"/>
    </location>
</feature>
<evidence type="ECO:0000313" key="6">
    <source>
        <dbReference type="Proteomes" id="UP000291343"/>
    </source>
</evidence>
<dbReference type="Pfam" id="PF12656">
    <property type="entry name" value="G-patch_2"/>
    <property type="match status" value="1"/>
</dbReference>
<dbReference type="InterPro" id="IPR041993">
    <property type="entry name" value="GPKOW_KOW1"/>
</dbReference>
<dbReference type="GO" id="GO:0000398">
    <property type="term" value="P:mRNA splicing, via spliceosome"/>
    <property type="evidence" value="ECO:0007669"/>
    <property type="project" value="InterPro"/>
</dbReference>
<feature type="compositionally biased region" description="Basic residues" evidence="3">
    <location>
        <begin position="551"/>
        <end position="568"/>
    </location>
</feature>
<feature type="compositionally biased region" description="Basic residues" evidence="3">
    <location>
        <begin position="523"/>
        <end position="532"/>
    </location>
</feature>
<reference evidence="5 6" key="1">
    <citation type="journal article" date="2017" name="Gigascience">
        <title>Genome sequence of the small brown planthopper, Laodelphax striatellus.</title>
        <authorList>
            <person name="Zhu J."/>
            <person name="Jiang F."/>
            <person name="Wang X."/>
            <person name="Yang P."/>
            <person name="Bao Y."/>
            <person name="Zhao W."/>
            <person name="Wang W."/>
            <person name="Lu H."/>
            <person name="Wang Q."/>
            <person name="Cui N."/>
            <person name="Li J."/>
            <person name="Chen X."/>
            <person name="Luo L."/>
            <person name="Yu J."/>
            <person name="Kang L."/>
            <person name="Cui F."/>
        </authorList>
    </citation>
    <scope>NUCLEOTIDE SEQUENCE [LARGE SCALE GENOMIC DNA]</scope>
    <source>
        <strain evidence="5">Lst14</strain>
    </source>
</reference>
<feature type="compositionally biased region" description="Basic and acidic residues" evidence="3">
    <location>
        <begin position="386"/>
        <end position="421"/>
    </location>
</feature>
<feature type="compositionally biased region" description="Basic and acidic residues" evidence="3">
    <location>
        <begin position="333"/>
        <end position="378"/>
    </location>
</feature>
<feature type="compositionally biased region" description="Polar residues" evidence="3">
    <location>
        <begin position="323"/>
        <end position="332"/>
    </location>
</feature>
<feature type="compositionally biased region" description="Polar residues" evidence="3">
    <location>
        <begin position="84"/>
        <end position="112"/>
    </location>
</feature>
<evidence type="ECO:0000256" key="2">
    <source>
        <dbReference type="ARBA" id="ARBA00023242"/>
    </source>
</evidence>
<dbReference type="FunCoup" id="A0A482WV96">
    <property type="interactions" value="1502"/>
</dbReference>
<dbReference type="InParanoid" id="A0A482WV96"/>
<dbReference type="PANTHER" id="PTHR15818">
    <property type="entry name" value="G PATCH AND KOW-CONTAINING"/>
    <property type="match status" value="1"/>
</dbReference>
<dbReference type="GO" id="GO:0003676">
    <property type="term" value="F:nucleic acid binding"/>
    <property type="evidence" value="ECO:0007669"/>
    <property type="project" value="InterPro"/>
</dbReference>
<dbReference type="OrthoDB" id="5577072at2759"/>
<dbReference type="InterPro" id="IPR045166">
    <property type="entry name" value="Spp2-like"/>
</dbReference>
<evidence type="ECO:0000259" key="4">
    <source>
        <dbReference type="PROSITE" id="PS50174"/>
    </source>
</evidence>
<feature type="compositionally biased region" description="Low complexity" evidence="3">
    <location>
        <begin position="533"/>
        <end position="543"/>
    </location>
</feature>
<proteinExistence type="predicted"/>